<dbReference type="PANTHER" id="PTHR36919">
    <property type="entry name" value="BLR1215 PROTEIN"/>
    <property type="match status" value="1"/>
</dbReference>
<dbReference type="OrthoDB" id="9814399at2"/>
<reference evidence="3 4" key="1">
    <citation type="submission" date="2019-09" db="EMBL/GenBank/DDBJ databases">
        <authorList>
            <person name="Cao W.R."/>
        </authorList>
    </citation>
    <scope>NUCLEOTIDE SEQUENCE [LARGE SCALE GENOMIC DNA]</scope>
    <source>
        <strain evidence="4">a4</strain>
    </source>
</reference>
<dbReference type="Proteomes" id="UP000467305">
    <property type="component" value="Unassembled WGS sequence"/>
</dbReference>
<name>A0A7J5AL70_9FLAO</name>
<dbReference type="RefSeq" id="WP_150899776.1">
    <property type="nucleotide sequence ID" value="NZ_CBDCSN010000002.1"/>
</dbReference>
<evidence type="ECO:0000259" key="2">
    <source>
        <dbReference type="Pfam" id="PF09917"/>
    </source>
</evidence>
<dbReference type="InterPro" id="IPR019223">
    <property type="entry name" value="DUF2147"/>
</dbReference>
<feature type="domain" description="DUF2147" evidence="2">
    <location>
        <begin position="24"/>
        <end position="138"/>
    </location>
</feature>
<gene>
    <name evidence="3" type="ORF">F7018_09220</name>
</gene>
<dbReference type="Gene3D" id="2.40.128.520">
    <property type="match status" value="1"/>
</dbReference>
<evidence type="ECO:0000313" key="3">
    <source>
        <dbReference type="EMBL" id="KAB1158352.1"/>
    </source>
</evidence>
<dbReference type="Pfam" id="PF09917">
    <property type="entry name" value="DUF2147"/>
    <property type="match status" value="1"/>
</dbReference>
<dbReference type="EMBL" id="WAAU01000013">
    <property type="protein sequence ID" value="KAB1158352.1"/>
    <property type="molecule type" value="Genomic_DNA"/>
</dbReference>
<sequence>MKKIIFTFLCIAFSTSIFSQSIFGKWQNIDEKTNKVDSVIEIYEKNGKAYAKIIEITDKDRQEAVCDKCKGKRKNAPILGMNILTGLKKDGDEWSGGKILDPKNGKEYKCYIKLENKNKLKIRGYIGFAAFGRTAYWYKNK</sequence>
<evidence type="ECO:0000256" key="1">
    <source>
        <dbReference type="SAM" id="SignalP"/>
    </source>
</evidence>
<keyword evidence="4" id="KW-1185">Reference proteome</keyword>
<feature type="chain" id="PRO_5029785647" evidence="1">
    <location>
        <begin position="20"/>
        <end position="141"/>
    </location>
</feature>
<evidence type="ECO:0000313" key="4">
    <source>
        <dbReference type="Proteomes" id="UP000467305"/>
    </source>
</evidence>
<comment type="caution">
    <text evidence="3">The sequence shown here is derived from an EMBL/GenBank/DDBJ whole genome shotgun (WGS) entry which is preliminary data.</text>
</comment>
<protein>
    <submittedName>
        <fullName evidence="3">DUF2147 domain-containing protein</fullName>
    </submittedName>
</protein>
<proteinExistence type="predicted"/>
<dbReference type="PANTHER" id="PTHR36919:SF3">
    <property type="entry name" value="BLL5882 PROTEIN"/>
    <property type="match status" value="1"/>
</dbReference>
<keyword evidence="1" id="KW-0732">Signal</keyword>
<dbReference type="AlphaFoldDB" id="A0A7J5AL70"/>
<accession>A0A7J5AL70</accession>
<feature type="signal peptide" evidence="1">
    <location>
        <begin position="1"/>
        <end position="19"/>
    </location>
</feature>
<organism evidence="3 4">
    <name type="scientific">Tenacibaculum aiptasiae</name>
    <dbReference type="NCBI Taxonomy" id="426481"/>
    <lineage>
        <taxon>Bacteria</taxon>
        <taxon>Pseudomonadati</taxon>
        <taxon>Bacteroidota</taxon>
        <taxon>Flavobacteriia</taxon>
        <taxon>Flavobacteriales</taxon>
        <taxon>Flavobacteriaceae</taxon>
        <taxon>Tenacibaculum</taxon>
    </lineage>
</organism>